<evidence type="ECO:0000256" key="5">
    <source>
        <dbReference type="ARBA" id="ARBA00022741"/>
    </source>
</evidence>
<organism evidence="10 11">
    <name type="scientific">Leptospira noumeaensis</name>
    <dbReference type="NCBI Taxonomy" id="2484964"/>
    <lineage>
        <taxon>Bacteria</taxon>
        <taxon>Pseudomonadati</taxon>
        <taxon>Spirochaetota</taxon>
        <taxon>Spirochaetia</taxon>
        <taxon>Leptospirales</taxon>
        <taxon>Leptospiraceae</taxon>
        <taxon>Leptospira</taxon>
    </lineage>
</organism>
<evidence type="ECO:0000256" key="6">
    <source>
        <dbReference type="ARBA" id="ARBA00022777"/>
    </source>
</evidence>
<dbReference type="SUPFAM" id="SSF55874">
    <property type="entry name" value="ATPase domain of HSP90 chaperone/DNA topoisomerase II/histidine kinase"/>
    <property type="match status" value="1"/>
</dbReference>
<evidence type="ECO:0000256" key="2">
    <source>
        <dbReference type="ARBA" id="ARBA00012438"/>
    </source>
</evidence>
<dbReference type="PROSITE" id="PS50109">
    <property type="entry name" value="HIS_KIN"/>
    <property type="match status" value="1"/>
</dbReference>
<dbReference type="InterPro" id="IPR011495">
    <property type="entry name" value="Sig_transdc_His_kin_sub2_dim/P"/>
</dbReference>
<dbReference type="Pfam" id="PF07568">
    <property type="entry name" value="HisKA_2"/>
    <property type="match status" value="1"/>
</dbReference>
<feature type="transmembrane region" description="Helical" evidence="8">
    <location>
        <begin position="12"/>
        <end position="32"/>
    </location>
</feature>
<dbReference type="Gene3D" id="3.30.565.10">
    <property type="entry name" value="Histidine kinase-like ATPase, C-terminal domain"/>
    <property type="match status" value="1"/>
</dbReference>
<dbReference type="InterPro" id="IPR005467">
    <property type="entry name" value="His_kinase_dom"/>
</dbReference>
<keyword evidence="11" id="KW-1185">Reference proteome</keyword>
<accession>A0A4V3JIX5</accession>
<feature type="transmembrane region" description="Helical" evidence="8">
    <location>
        <begin position="216"/>
        <end position="236"/>
    </location>
</feature>
<evidence type="ECO:0000259" key="9">
    <source>
        <dbReference type="PROSITE" id="PS50109"/>
    </source>
</evidence>
<reference evidence="10" key="1">
    <citation type="journal article" date="2019" name="PLoS Negl. Trop. Dis.">
        <title>Revisiting the worldwide diversity of Leptospira species in the environment.</title>
        <authorList>
            <person name="Vincent A.T."/>
            <person name="Schiettekatte O."/>
            <person name="Bourhy P."/>
            <person name="Veyrier F.J."/>
            <person name="Picardeau M."/>
        </authorList>
    </citation>
    <scope>NUCLEOTIDE SEQUENCE [LARGE SCALE GENOMIC DNA]</scope>
    <source>
        <strain evidence="10">201800287</strain>
    </source>
</reference>
<keyword evidence="8" id="KW-1133">Transmembrane helix</keyword>
<keyword evidence="5" id="KW-0547">Nucleotide-binding</keyword>
<evidence type="ECO:0000256" key="1">
    <source>
        <dbReference type="ARBA" id="ARBA00000085"/>
    </source>
</evidence>
<evidence type="ECO:0000313" key="11">
    <source>
        <dbReference type="Proteomes" id="UP000298009"/>
    </source>
</evidence>
<dbReference type="EC" id="2.7.13.3" evidence="2"/>
<dbReference type="Proteomes" id="UP000298009">
    <property type="component" value="Unassembled WGS sequence"/>
</dbReference>
<evidence type="ECO:0000256" key="7">
    <source>
        <dbReference type="ARBA" id="ARBA00022840"/>
    </source>
</evidence>
<dbReference type="Pfam" id="PF02518">
    <property type="entry name" value="HATPase_c"/>
    <property type="match status" value="1"/>
</dbReference>
<dbReference type="GO" id="GO:0005524">
    <property type="term" value="F:ATP binding"/>
    <property type="evidence" value="ECO:0007669"/>
    <property type="project" value="UniProtKB-KW"/>
</dbReference>
<keyword evidence="7" id="KW-0067">ATP-binding</keyword>
<evidence type="ECO:0000256" key="8">
    <source>
        <dbReference type="SAM" id="Phobius"/>
    </source>
</evidence>
<comment type="catalytic activity">
    <reaction evidence="1">
        <text>ATP + protein L-histidine = ADP + protein N-phospho-L-histidine.</text>
        <dbReference type="EC" id="2.7.13.3"/>
    </reaction>
</comment>
<feature type="transmembrane region" description="Helical" evidence="8">
    <location>
        <begin position="248"/>
        <end position="267"/>
    </location>
</feature>
<dbReference type="InterPro" id="IPR036890">
    <property type="entry name" value="HATPase_C_sf"/>
</dbReference>
<dbReference type="GO" id="GO:0004673">
    <property type="term" value="F:protein histidine kinase activity"/>
    <property type="evidence" value="ECO:0007669"/>
    <property type="project" value="UniProtKB-EC"/>
</dbReference>
<feature type="transmembrane region" description="Helical" evidence="8">
    <location>
        <begin position="44"/>
        <end position="68"/>
    </location>
</feature>
<dbReference type="OrthoDB" id="9763484at2"/>
<dbReference type="InterPro" id="IPR033425">
    <property type="entry name" value="MASE3"/>
</dbReference>
<feature type="transmembrane region" description="Helical" evidence="8">
    <location>
        <begin position="188"/>
        <end position="204"/>
    </location>
</feature>
<feature type="domain" description="Histidine kinase" evidence="9">
    <location>
        <begin position="308"/>
        <end position="503"/>
    </location>
</feature>
<dbReference type="InterPro" id="IPR003594">
    <property type="entry name" value="HATPase_dom"/>
</dbReference>
<proteinExistence type="predicted"/>
<dbReference type="SMART" id="SM00387">
    <property type="entry name" value="HATPase_c"/>
    <property type="match status" value="1"/>
</dbReference>
<evidence type="ECO:0000256" key="4">
    <source>
        <dbReference type="ARBA" id="ARBA00022679"/>
    </source>
</evidence>
<name>A0A4V3JIX5_9LEPT</name>
<sequence length="508" mass="58271">MLNSLYSFIRNNTIYIGVITFCFLPLLLVGTFPDTLYREYEIGYFLIFHNVTEIFSVIVSFSIFGLGYYSYSQSKNSHTLFLGIGFLVVGLVDFMHALGYKGMPDFVTPNSGNKSSQFWIFSRLVTAIILFVAIYIKPNEKYKLIRERVLISLGLLLVSIIFLLVIFFHDWIPTTYEQGRGLTSFKKNTEYVIMAILCISLVMYKRANFYTSKKQLQYYLSAFIVCIFSEMVFAVYTSVYDVYNVIGHIYKIGAFYLIYKAVFLAAINEPYEKLIETNQLLSKEIEENKLYAEMIQKSLREKENLIGEIFHRTKNSIQLVRSILMMQASDFPDDKNIQSIVEDTSIKIQTMSLVHDHLYANKDLSEIRVSDYLQSLVEMVKQSFPTSGIKINIHFEVEEGVLLLDTAVPLGLVFTELLSNSFKYAFPEKSVGDISIRFSFEGNTCHFGYSDNGIGFPNGFESMKHKKLGLNLAKIIAEKQMGGTLDIDGAQGFQLNLRFPNDLYKRRV</sequence>
<comment type="caution">
    <text evidence="10">The sequence shown here is derived from an EMBL/GenBank/DDBJ whole genome shotgun (WGS) entry which is preliminary data.</text>
</comment>
<keyword evidence="6 10" id="KW-0418">Kinase</keyword>
<feature type="transmembrane region" description="Helical" evidence="8">
    <location>
        <begin position="118"/>
        <end position="136"/>
    </location>
</feature>
<keyword evidence="3" id="KW-0597">Phosphoprotein</keyword>
<keyword evidence="4" id="KW-0808">Transferase</keyword>
<dbReference type="EMBL" id="RQFK01000038">
    <property type="protein sequence ID" value="TGK77558.1"/>
    <property type="molecule type" value="Genomic_DNA"/>
</dbReference>
<evidence type="ECO:0000313" key="10">
    <source>
        <dbReference type="EMBL" id="TGK77558.1"/>
    </source>
</evidence>
<evidence type="ECO:0000256" key="3">
    <source>
        <dbReference type="ARBA" id="ARBA00022553"/>
    </source>
</evidence>
<dbReference type="AlphaFoldDB" id="A0A4V3JIX5"/>
<dbReference type="Pfam" id="PF17159">
    <property type="entry name" value="MASE3"/>
    <property type="match status" value="1"/>
</dbReference>
<keyword evidence="8" id="KW-0812">Transmembrane</keyword>
<gene>
    <name evidence="10" type="ORF">EHQ24_18955</name>
</gene>
<dbReference type="PANTHER" id="PTHR41523:SF8">
    <property type="entry name" value="ETHYLENE RESPONSE SENSOR PROTEIN"/>
    <property type="match status" value="1"/>
</dbReference>
<dbReference type="PANTHER" id="PTHR41523">
    <property type="entry name" value="TWO-COMPONENT SYSTEM SENSOR PROTEIN"/>
    <property type="match status" value="1"/>
</dbReference>
<protein>
    <recommendedName>
        <fullName evidence="2">histidine kinase</fullName>
        <ecNumber evidence="2">2.7.13.3</ecNumber>
    </recommendedName>
</protein>
<keyword evidence="8" id="KW-0472">Membrane</keyword>
<feature type="transmembrane region" description="Helical" evidence="8">
    <location>
        <begin position="148"/>
        <end position="168"/>
    </location>
</feature>
<feature type="transmembrane region" description="Helical" evidence="8">
    <location>
        <begin position="80"/>
        <end position="98"/>
    </location>
</feature>